<organism evidence="1">
    <name type="scientific">Kribbella sp. HUAS MG21</name>
    <dbReference type="NCBI Taxonomy" id="3160966"/>
    <lineage>
        <taxon>Bacteria</taxon>
        <taxon>Bacillati</taxon>
        <taxon>Actinomycetota</taxon>
        <taxon>Actinomycetes</taxon>
        <taxon>Propionibacteriales</taxon>
        <taxon>Kribbellaceae</taxon>
        <taxon>Kribbella</taxon>
    </lineage>
</organism>
<evidence type="ECO:0000313" key="1">
    <source>
        <dbReference type="EMBL" id="XBV26195.1"/>
    </source>
</evidence>
<protein>
    <submittedName>
        <fullName evidence="1">Uncharacterized protein</fullName>
    </submittedName>
</protein>
<gene>
    <name evidence="1" type="ORF">ABN611_07150</name>
</gene>
<reference evidence="1" key="1">
    <citation type="submission" date="2024-06" db="EMBL/GenBank/DDBJ databases">
        <title>Kribbella sp. strain HUAS MG21 genome sequences.</title>
        <authorList>
            <person name="Mo P."/>
        </authorList>
    </citation>
    <scope>NUCLEOTIDE SEQUENCE</scope>
    <source>
        <strain evidence="1">HUAS MG21</strain>
    </source>
</reference>
<dbReference type="AlphaFoldDB" id="A0AAU7THP8"/>
<proteinExistence type="predicted"/>
<sequence length="318" mass="34873">MSVDTAEHAHGNVPPRSNLPHPFLIPLSWRQAERFVHLALRAAADLGLAVTYQGGAALVPTAPSADHPVMGLSNLARIIARFDETRWPSLIEEHLSGMLAQLSQGPPPPPTDPEHELIQRLVPRDSLPPSWTSDRPDFLPGLVSVPSTETAGVITMYLEPADLGVTWSDAERFGLANLRRLKDHVEFVDHEDLRFAFITGTGYAASRALVLDTVLRETLRLEHPPYGVLAALPARDTLILHVIEDLTVLSALGLLLNVAARCYSRDPGPLSPDVHLVTPTLTWHPATTELPDHTPLRLSPELESLTKLLATRESNHPR</sequence>
<dbReference type="EMBL" id="CP158165">
    <property type="protein sequence ID" value="XBV26195.1"/>
    <property type="molecule type" value="Genomic_DNA"/>
</dbReference>
<accession>A0AAU7THP8</accession>
<dbReference type="RefSeq" id="WP_350278997.1">
    <property type="nucleotide sequence ID" value="NZ_CP158165.1"/>
</dbReference>
<name>A0AAU7THP8_9ACTN</name>